<dbReference type="EMBL" id="JBBMFD010000010">
    <property type="protein sequence ID" value="MEQ2440626.1"/>
    <property type="molecule type" value="Genomic_DNA"/>
</dbReference>
<dbReference type="EC" id="2.4.-.-" evidence="1"/>
<dbReference type="Gene3D" id="3.40.50.2000">
    <property type="entry name" value="Glycogen Phosphorylase B"/>
    <property type="match status" value="1"/>
</dbReference>
<dbReference type="GO" id="GO:0016757">
    <property type="term" value="F:glycosyltransferase activity"/>
    <property type="evidence" value="ECO:0007669"/>
    <property type="project" value="UniProtKB-KW"/>
</dbReference>
<evidence type="ECO:0000313" key="2">
    <source>
        <dbReference type="Proteomes" id="UP001489509"/>
    </source>
</evidence>
<dbReference type="SUPFAM" id="SSF53756">
    <property type="entry name" value="UDP-Glycosyltransferase/glycogen phosphorylase"/>
    <property type="match status" value="1"/>
</dbReference>
<organism evidence="1 2">
    <name type="scientific">Solibaculum intestinale</name>
    <dbReference type="NCBI Taxonomy" id="3133165"/>
    <lineage>
        <taxon>Bacteria</taxon>
        <taxon>Bacillati</taxon>
        <taxon>Bacillota</taxon>
        <taxon>Clostridia</taxon>
        <taxon>Eubacteriales</taxon>
        <taxon>Oscillospiraceae</taxon>
        <taxon>Solibaculum</taxon>
    </lineage>
</organism>
<dbReference type="RefSeq" id="WP_349219295.1">
    <property type="nucleotide sequence ID" value="NZ_JBBMFD010000010.1"/>
</dbReference>
<sequence>MKNNVLFVTGCYPKDTDEFVADSKVMPQNAANVLSWRLIEGFDANIPGRLTVLTCPFIGYYPNMYRKLWIRSRKWAHDGECPTDTLLGFLNLKGLETYIKSVRIYRFAKRWYKQAQENRNLLFYSHYAGFMRAAGKLKKRLPDLALTCLVTDMNELDERKDLQGLKGKLKGLPRKIMIDTTYKNLKYIDSFVLLADKMKEPLRVGDRPYVVVEGIANTQLAKEGAAPASGDRFPKEENEFRVVYTGTLHKRYGSVMLTEAFSRISDKTVHLYLCGDGDGREEVKANAQKNPNVHYLGVLKHEDAIRLQASADLLVNSMPEFGIHTALSFPSKTMEYMILGKPVACFKVRGIPDEYDVYLDYFEEETPQAMAKKIEELKGKGREVLAQMGKKNQEFVLAHKNPKTQVAKILDMWGVSHSQ</sequence>
<keyword evidence="1" id="KW-0808">Transferase</keyword>
<accession>A0ABV1DZZ0</accession>
<dbReference type="PANTHER" id="PTHR12526">
    <property type="entry name" value="GLYCOSYLTRANSFERASE"/>
    <property type="match status" value="1"/>
</dbReference>
<keyword evidence="1" id="KW-0328">Glycosyltransferase</keyword>
<dbReference type="Proteomes" id="UP001489509">
    <property type="component" value="Unassembled WGS sequence"/>
</dbReference>
<gene>
    <name evidence="1" type="ORF">WMO26_07285</name>
</gene>
<comment type="caution">
    <text evidence="1">The sequence shown here is derived from an EMBL/GenBank/DDBJ whole genome shotgun (WGS) entry which is preliminary data.</text>
</comment>
<dbReference type="CDD" id="cd03801">
    <property type="entry name" value="GT4_PimA-like"/>
    <property type="match status" value="1"/>
</dbReference>
<keyword evidence="2" id="KW-1185">Reference proteome</keyword>
<reference evidence="1 2" key="1">
    <citation type="submission" date="2024-03" db="EMBL/GenBank/DDBJ databases">
        <title>Human intestinal bacterial collection.</title>
        <authorList>
            <person name="Pauvert C."/>
            <person name="Hitch T.C.A."/>
            <person name="Clavel T."/>
        </authorList>
    </citation>
    <scope>NUCLEOTIDE SEQUENCE [LARGE SCALE GENOMIC DNA]</scope>
    <source>
        <strain evidence="1 2">CLA-JM-H44</strain>
    </source>
</reference>
<proteinExistence type="predicted"/>
<name>A0ABV1DZZ0_9FIRM</name>
<protein>
    <submittedName>
        <fullName evidence="1">Glycosyltransferase family 4 protein</fullName>
        <ecNumber evidence="1">2.4.-.-</ecNumber>
    </submittedName>
</protein>
<evidence type="ECO:0000313" key="1">
    <source>
        <dbReference type="EMBL" id="MEQ2440626.1"/>
    </source>
</evidence>
<dbReference type="Pfam" id="PF13692">
    <property type="entry name" value="Glyco_trans_1_4"/>
    <property type="match status" value="1"/>
</dbReference>
<dbReference type="PANTHER" id="PTHR12526:SF630">
    <property type="entry name" value="GLYCOSYLTRANSFERASE"/>
    <property type="match status" value="1"/>
</dbReference>